<keyword evidence="3" id="KW-1185">Reference proteome</keyword>
<dbReference type="PANTHER" id="PTHR42951">
    <property type="entry name" value="METALLO-BETA-LACTAMASE DOMAIN-CONTAINING"/>
    <property type="match status" value="1"/>
</dbReference>
<dbReference type="Pfam" id="PF00753">
    <property type="entry name" value="Lactamase_B"/>
    <property type="match status" value="1"/>
</dbReference>
<sequence>MDAMVFAPADSTLHSVQQARAVLERAIAVAGGEDRLRRLRTVTLHYTGHRTMINQSRQAYPPWDREPASGSVVVDREGERMFAENYTSYPGIGRFGAAWAVRGDQGVHWEPDRNHYGSEVIATYSGRETAGPWALATRWIPPLILIDAWDCGTNLRRLGRVTRDDLPMDAVAWTQRDGGTVTLLVETGTGVVHGFESVRGDGVYGDVTDRVAYSDWRRVGGVVLPAKRTDRCNDEVVRELDLEYGVDLAVEDDRFELPPGYTRPRPAPDRPDERLREVADGVYLDPDGVMVVEFGDFLAVADCPDDYHRSRSTIAALRERFPDKPVRYVVPSHTHGDHGGGARAYFEIGATVLTTPGHVEFYRTLARPAPRTISPDPYVATDDGPPIEAFRGTHVISDNVRTMVLHDVGPNAHSEELTIVHLPDQGVVWQADIFFSPATGGGLNPAMPITVDFAEKLAALGITTFTALLEAHHGRVVSVEEFRQALALADYRGY</sequence>
<dbReference type="STRING" id="419479.SAMN04488563_2770"/>
<dbReference type="InterPro" id="IPR001279">
    <property type="entry name" value="Metallo-B-lactamas"/>
</dbReference>
<dbReference type="InterPro" id="IPR050855">
    <property type="entry name" value="NDM-1-like"/>
</dbReference>
<dbReference type="SUPFAM" id="SSF56281">
    <property type="entry name" value="Metallo-hydrolase/oxidoreductase"/>
    <property type="match status" value="1"/>
</dbReference>
<reference evidence="3" key="1">
    <citation type="submission" date="2016-10" db="EMBL/GenBank/DDBJ databases">
        <authorList>
            <person name="Varghese N."/>
            <person name="Submissions S."/>
        </authorList>
    </citation>
    <scope>NUCLEOTIDE SEQUENCE [LARGE SCALE GENOMIC DNA]</scope>
    <source>
        <strain evidence="3">DSM 45079</strain>
    </source>
</reference>
<organism evidence="2 3">
    <name type="scientific">Jiangella alkaliphila</name>
    <dbReference type="NCBI Taxonomy" id="419479"/>
    <lineage>
        <taxon>Bacteria</taxon>
        <taxon>Bacillati</taxon>
        <taxon>Actinomycetota</taxon>
        <taxon>Actinomycetes</taxon>
        <taxon>Jiangellales</taxon>
        <taxon>Jiangellaceae</taxon>
        <taxon>Jiangella</taxon>
    </lineage>
</organism>
<accession>A0A1H2JJ94</accession>
<proteinExistence type="predicted"/>
<dbReference type="InterPro" id="IPR036866">
    <property type="entry name" value="RibonucZ/Hydroxyglut_hydro"/>
</dbReference>
<name>A0A1H2JJ94_9ACTN</name>
<gene>
    <name evidence="2" type="ORF">SAMN04488563_2770</name>
</gene>
<dbReference type="Gene3D" id="3.60.15.10">
    <property type="entry name" value="Ribonuclease Z/Hydroxyacylglutathione hydrolase-like"/>
    <property type="match status" value="1"/>
</dbReference>
<dbReference type="RefSeq" id="WP_160312796.1">
    <property type="nucleotide sequence ID" value="NZ_LBMC01000041.1"/>
</dbReference>
<protein>
    <submittedName>
        <fullName evidence="2">Glyoxylase, beta-lactamase superfamily II</fullName>
    </submittedName>
</protein>
<dbReference type="EMBL" id="LT629791">
    <property type="protein sequence ID" value="SDU56539.1"/>
    <property type="molecule type" value="Genomic_DNA"/>
</dbReference>
<dbReference type="OrthoDB" id="2273115at2"/>
<evidence type="ECO:0000313" key="2">
    <source>
        <dbReference type="EMBL" id="SDU56539.1"/>
    </source>
</evidence>
<evidence type="ECO:0000259" key="1">
    <source>
        <dbReference type="Pfam" id="PF00753"/>
    </source>
</evidence>
<dbReference type="AlphaFoldDB" id="A0A1H2JJ94"/>
<dbReference type="Proteomes" id="UP000182977">
    <property type="component" value="Chromosome I"/>
</dbReference>
<feature type="domain" description="Metallo-beta-lactamase" evidence="1">
    <location>
        <begin position="310"/>
        <end position="386"/>
    </location>
</feature>
<evidence type="ECO:0000313" key="3">
    <source>
        <dbReference type="Proteomes" id="UP000182977"/>
    </source>
</evidence>
<dbReference type="PANTHER" id="PTHR42951:SF20">
    <property type="entry name" value="BETA LACTAMASE"/>
    <property type="match status" value="1"/>
</dbReference>